<dbReference type="RefSeq" id="WP_341418133.1">
    <property type="nucleotide sequence ID" value="NZ_JBBPCC010000018.1"/>
</dbReference>
<keyword evidence="3" id="KW-0328">Glycosyltransferase</keyword>
<dbReference type="PANTHER" id="PTHR45947:SF3">
    <property type="entry name" value="SULFOQUINOVOSYL TRANSFERASE SQD2"/>
    <property type="match status" value="1"/>
</dbReference>
<evidence type="ECO:0000259" key="1">
    <source>
        <dbReference type="Pfam" id="PF00534"/>
    </source>
</evidence>
<keyword evidence="3" id="KW-0808">Transferase</keyword>
<dbReference type="SUPFAM" id="SSF53756">
    <property type="entry name" value="UDP-Glycosyltransferase/glycogen phosphorylase"/>
    <property type="match status" value="1"/>
</dbReference>
<name>A0ABU9DS40_9BACL</name>
<reference evidence="3 4" key="1">
    <citation type="submission" date="2024-04" db="EMBL/GenBank/DDBJ databases">
        <title>draft genome sequnece of Paenibacillus filicis.</title>
        <authorList>
            <person name="Kim D.-U."/>
        </authorList>
    </citation>
    <scope>NUCLEOTIDE SEQUENCE [LARGE SCALE GENOMIC DNA]</scope>
    <source>
        <strain evidence="3 4">KACC14197</strain>
    </source>
</reference>
<dbReference type="Pfam" id="PF13439">
    <property type="entry name" value="Glyco_transf_4"/>
    <property type="match status" value="1"/>
</dbReference>
<dbReference type="InterPro" id="IPR050194">
    <property type="entry name" value="Glycosyltransferase_grp1"/>
</dbReference>
<dbReference type="InterPro" id="IPR001296">
    <property type="entry name" value="Glyco_trans_1"/>
</dbReference>
<evidence type="ECO:0000313" key="3">
    <source>
        <dbReference type="EMBL" id="MEK8130992.1"/>
    </source>
</evidence>
<feature type="domain" description="Glycosyltransferase subfamily 4-like N-terminal" evidence="2">
    <location>
        <begin position="14"/>
        <end position="179"/>
    </location>
</feature>
<dbReference type="Proteomes" id="UP001469365">
    <property type="component" value="Unassembled WGS sequence"/>
</dbReference>
<dbReference type="EC" id="2.4.-.-" evidence="3"/>
<keyword evidence="4" id="KW-1185">Reference proteome</keyword>
<comment type="caution">
    <text evidence="3">The sequence shown here is derived from an EMBL/GenBank/DDBJ whole genome shotgun (WGS) entry which is preliminary data.</text>
</comment>
<dbReference type="Pfam" id="PF00534">
    <property type="entry name" value="Glycos_transf_1"/>
    <property type="match status" value="1"/>
</dbReference>
<evidence type="ECO:0000313" key="4">
    <source>
        <dbReference type="Proteomes" id="UP001469365"/>
    </source>
</evidence>
<sequence>MRVALFTDTYVPDVNGVAKTLGRLVNDLESRGAVCKVFAPDGGTGGDEDRRRVERFYSIPFLLYPECRMALPGPVHLRKTLRAFQPDLIHLATPFNLGLMGLSYAKRHRIPVVASYHTHFDHYLAFYKLQWMEPVLWKYMQWFHQDCRKIYVPSESCRRHLEEKGLAPLEIWPRGVETASFHPRGGRDETLASRNISPDKFVILYVGRLAPEKSIDVLMGTFDSLPASIRACSHLIVAGDGPLYKPLTERYGGEADITFTGFEQGEALRELYAAADVFLFPSATETFGNVVLEAMASGTPVIGAAAGGVADSIEHGKTGLLCVPGDTADFARAVCRIFSDRGLAGELAGQAHSYSLRQSWDAIFSRLYASYQEAAGSSSGIGQGKAAVVK</sequence>
<evidence type="ECO:0000259" key="2">
    <source>
        <dbReference type="Pfam" id="PF13439"/>
    </source>
</evidence>
<dbReference type="GO" id="GO:0016757">
    <property type="term" value="F:glycosyltransferase activity"/>
    <property type="evidence" value="ECO:0007669"/>
    <property type="project" value="UniProtKB-KW"/>
</dbReference>
<dbReference type="InterPro" id="IPR028098">
    <property type="entry name" value="Glyco_trans_4-like_N"/>
</dbReference>
<dbReference type="PANTHER" id="PTHR45947">
    <property type="entry name" value="SULFOQUINOVOSYL TRANSFERASE SQD2"/>
    <property type="match status" value="1"/>
</dbReference>
<dbReference type="EMBL" id="JBBPCC010000018">
    <property type="protein sequence ID" value="MEK8130992.1"/>
    <property type="molecule type" value="Genomic_DNA"/>
</dbReference>
<protein>
    <submittedName>
        <fullName evidence="3">Glycosyltransferase family 1 protein</fullName>
        <ecNumber evidence="3">2.4.-.-</ecNumber>
    </submittedName>
</protein>
<gene>
    <name evidence="3" type="ORF">WMW72_24100</name>
</gene>
<proteinExistence type="predicted"/>
<accession>A0ABU9DS40</accession>
<organism evidence="3 4">
    <name type="scientific">Paenibacillus filicis</name>
    <dbReference type="NCBI Taxonomy" id="669464"/>
    <lineage>
        <taxon>Bacteria</taxon>
        <taxon>Bacillati</taxon>
        <taxon>Bacillota</taxon>
        <taxon>Bacilli</taxon>
        <taxon>Bacillales</taxon>
        <taxon>Paenibacillaceae</taxon>
        <taxon>Paenibacillus</taxon>
    </lineage>
</organism>
<dbReference type="Gene3D" id="3.40.50.2000">
    <property type="entry name" value="Glycogen Phosphorylase B"/>
    <property type="match status" value="2"/>
</dbReference>
<feature type="domain" description="Glycosyl transferase family 1" evidence="1">
    <location>
        <begin position="188"/>
        <end position="344"/>
    </location>
</feature>
<dbReference type="CDD" id="cd03814">
    <property type="entry name" value="GT4-like"/>
    <property type="match status" value="1"/>
</dbReference>